<dbReference type="InterPro" id="IPR000639">
    <property type="entry name" value="Epox_hydrolase-like"/>
</dbReference>
<dbReference type="InterPro" id="IPR000073">
    <property type="entry name" value="AB_hydrolase_1"/>
</dbReference>
<dbReference type="AlphaFoldDB" id="A0A9P1KHR4"/>
<feature type="domain" description="AB hydrolase-1" evidence="1">
    <location>
        <begin position="51"/>
        <end position="282"/>
    </location>
</feature>
<dbReference type="PANTHER" id="PTHR43689">
    <property type="entry name" value="HYDROLASE"/>
    <property type="match status" value="1"/>
</dbReference>
<evidence type="ECO:0000313" key="2">
    <source>
        <dbReference type="EMBL" id="CDM96578.1"/>
    </source>
</evidence>
<dbReference type="Proteomes" id="UP000032946">
    <property type="component" value="Chromosome"/>
</dbReference>
<dbReference type="SUPFAM" id="SSF53474">
    <property type="entry name" value="alpha/beta-Hydrolases"/>
    <property type="match status" value="1"/>
</dbReference>
<reference evidence="2 3" key="1">
    <citation type="submission" date="2014-02" db="EMBL/GenBank/DDBJ databases">
        <authorList>
            <person name="Genoscope - CEA"/>
        </authorList>
    </citation>
    <scope>NUCLEOTIDE SEQUENCE [LARGE SCALE GENOMIC DNA]</scope>
    <source>
        <strain evidence="2 3">PCC 8005</strain>
    </source>
</reference>
<evidence type="ECO:0000259" key="1">
    <source>
        <dbReference type="Pfam" id="PF00561"/>
    </source>
</evidence>
<dbReference type="InterPro" id="IPR029058">
    <property type="entry name" value="AB_hydrolase_fold"/>
</dbReference>
<sequence>MFPEYLPPLAEPLTELTSISLAEAIIAQPITLPAVPQPILTTYVRQGNPQPPILLLHGFDSSVLEFRRLLPLLANTTETWAVDLLGFGFTQRSPYLTVNPAHILAHLYAFWQSRINQPVILVGASMGGATAIDFTLNHPHAVQSLVLIDSAGINKGPIAGKFLFPPFDYLATEFLRQPKVRQSISENAYFDKTLASRDAQLCAAWHLQSPLWNRGLIEFTKSGGYGAFGDRLNTIQQPTLILWGNNDKILGTKDADKFRTAIPNSKLIWIDKCGHVPHLEQPQITANQILEFVN</sequence>
<dbReference type="Gene3D" id="3.40.50.1820">
    <property type="entry name" value="alpha/beta hydrolase"/>
    <property type="match status" value="1"/>
</dbReference>
<organism evidence="2 3">
    <name type="scientific">Limnospira indica PCC 8005</name>
    <dbReference type="NCBI Taxonomy" id="376219"/>
    <lineage>
        <taxon>Bacteria</taxon>
        <taxon>Bacillati</taxon>
        <taxon>Cyanobacteriota</taxon>
        <taxon>Cyanophyceae</taxon>
        <taxon>Oscillatoriophycideae</taxon>
        <taxon>Oscillatoriales</taxon>
        <taxon>Sirenicapillariaceae</taxon>
        <taxon>Limnospira</taxon>
    </lineage>
</organism>
<dbReference type="EMBL" id="FO818640">
    <property type="protein sequence ID" value="CDM96578.1"/>
    <property type="molecule type" value="Genomic_DNA"/>
</dbReference>
<dbReference type="Pfam" id="PF00561">
    <property type="entry name" value="Abhydrolase_1"/>
    <property type="match status" value="1"/>
</dbReference>
<gene>
    <name evidence="2" type="ORF">ARTHRO_40987</name>
</gene>
<evidence type="ECO:0000313" key="3">
    <source>
        <dbReference type="Proteomes" id="UP000032946"/>
    </source>
</evidence>
<accession>A0A9P1KHR4</accession>
<proteinExistence type="predicted"/>
<dbReference type="PANTHER" id="PTHR43689:SF8">
    <property type="entry name" value="ALPHA_BETA-HYDROLASES SUPERFAMILY PROTEIN"/>
    <property type="match status" value="1"/>
</dbReference>
<dbReference type="PRINTS" id="PR00111">
    <property type="entry name" value="ABHYDROLASE"/>
</dbReference>
<protein>
    <submittedName>
        <fullName evidence="2">Alpha/beta fold, esterase-lipase superfamily protein</fullName>
    </submittedName>
</protein>
<name>A0A9P1KHR4_9CYAN</name>
<dbReference type="RefSeq" id="WP_006624358.1">
    <property type="nucleotide sequence ID" value="NZ_FO818640.1"/>
</dbReference>
<dbReference type="GO" id="GO:0003824">
    <property type="term" value="F:catalytic activity"/>
    <property type="evidence" value="ECO:0007669"/>
    <property type="project" value="InterPro"/>
</dbReference>
<dbReference type="PRINTS" id="PR00412">
    <property type="entry name" value="EPOXHYDRLASE"/>
</dbReference>
<keyword evidence="3" id="KW-1185">Reference proteome</keyword>